<dbReference type="PANTHER" id="PTHR10334">
    <property type="entry name" value="CYSTEINE-RICH SECRETORY PROTEIN-RELATED"/>
    <property type="match status" value="1"/>
</dbReference>
<dbReference type="Proteomes" id="UP001153620">
    <property type="component" value="Chromosome 1"/>
</dbReference>
<feature type="signal peptide" evidence="5">
    <location>
        <begin position="1"/>
        <end position="16"/>
    </location>
</feature>
<comment type="similarity">
    <text evidence="2">Belongs to the CRISP family.</text>
</comment>
<evidence type="ECO:0000256" key="5">
    <source>
        <dbReference type="SAM" id="SignalP"/>
    </source>
</evidence>
<dbReference type="OrthoDB" id="414826at2759"/>
<feature type="chain" id="PRO_5040311785" description="SCP domain-containing protein" evidence="5">
    <location>
        <begin position="17"/>
        <end position="246"/>
    </location>
</feature>
<evidence type="ECO:0000256" key="1">
    <source>
        <dbReference type="ARBA" id="ARBA00004613"/>
    </source>
</evidence>
<dbReference type="Pfam" id="PF00188">
    <property type="entry name" value="CAP"/>
    <property type="match status" value="1"/>
</dbReference>
<feature type="domain" description="SCP" evidence="6">
    <location>
        <begin position="60"/>
        <end position="212"/>
    </location>
</feature>
<dbReference type="InterPro" id="IPR034763">
    <property type="entry name" value="P14a_insect"/>
</dbReference>
<keyword evidence="8" id="KW-1185">Reference proteome</keyword>
<gene>
    <name evidence="7" type="ORF">CHIRRI_LOCUS1148</name>
</gene>
<sequence length="246" mass="27108">MLKFILIAAAIQLVSSQKTLQIVDLCKTDLCDGNHLTCQLKEIQSKAASGCARILDLTEENKQAFLDAHNEKRNLIANGKQPGFNSATRMATVEWDQTLADYALLNVMRCDFAHDCHATKDFPFSGQNIAGDFGEDLNKIAYSNVENWYSEVKKSDQSAIDNCCSNYLINGHFTQVVRDTCTKIGCAVGIIPYNGEQMTYTVCNYSYGNLDGKSYKSGAPASECKTGTNPKYPALCSSAEYIDQTQ</sequence>
<dbReference type="SMART" id="SM00198">
    <property type="entry name" value="SCP"/>
    <property type="match status" value="1"/>
</dbReference>
<accession>A0A9N9RK86</accession>
<keyword evidence="4 5" id="KW-0732">Signal</keyword>
<keyword evidence="3" id="KW-0964">Secreted</keyword>
<organism evidence="7 8">
    <name type="scientific">Chironomus riparius</name>
    <dbReference type="NCBI Taxonomy" id="315576"/>
    <lineage>
        <taxon>Eukaryota</taxon>
        <taxon>Metazoa</taxon>
        <taxon>Ecdysozoa</taxon>
        <taxon>Arthropoda</taxon>
        <taxon>Hexapoda</taxon>
        <taxon>Insecta</taxon>
        <taxon>Pterygota</taxon>
        <taxon>Neoptera</taxon>
        <taxon>Endopterygota</taxon>
        <taxon>Diptera</taxon>
        <taxon>Nematocera</taxon>
        <taxon>Chironomoidea</taxon>
        <taxon>Chironomidae</taxon>
        <taxon>Chironominae</taxon>
        <taxon>Chironomus</taxon>
    </lineage>
</organism>
<protein>
    <recommendedName>
        <fullName evidence="6">SCP domain-containing protein</fullName>
    </recommendedName>
</protein>
<dbReference type="EMBL" id="OU895877">
    <property type="protein sequence ID" value="CAG9798163.1"/>
    <property type="molecule type" value="Genomic_DNA"/>
</dbReference>
<comment type="subcellular location">
    <subcellularLocation>
        <location evidence="1">Secreted</location>
    </subcellularLocation>
</comment>
<evidence type="ECO:0000256" key="2">
    <source>
        <dbReference type="ARBA" id="ARBA00009923"/>
    </source>
</evidence>
<dbReference type="InterPro" id="IPR035940">
    <property type="entry name" value="CAP_sf"/>
</dbReference>
<reference evidence="7" key="2">
    <citation type="submission" date="2022-10" db="EMBL/GenBank/DDBJ databases">
        <authorList>
            <consortium name="ENA_rothamsted_submissions"/>
            <consortium name="culmorum"/>
            <person name="King R."/>
        </authorList>
    </citation>
    <scope>NUCLEOTIDE SEQUENCE</scope>
</reference>
<dbReference type="Gene3D" id="3.40.33.10">
    <property type="entry name" value="CAP"/>
    <property type="match status" value="1"/>
</dbReference>
<evidence type="ECO:0000313" key="7">
    <source>
        <dbReference type="EMBL" id="CAG9798163.1"/>
    </source>
</evidence>
<proteinExistence type="inferred from homology"/>
<dbReference type="GO" id="GO:0005576">
    <property type="term" value="C:extracellular region"/>
    <property type="evidence" value="ECO:0007669"/>
    <property type="project" value="UniProtKB-SubCell"/>
</dbReference>
<evidence type="ECO:0000256" key="3">
    <source>
        <dbReference type="ARBA" id="ARBA00022525"/>
    </source>
</evidence>
<dbReference type="CDD" id="cd05380">
    <property type="entry name" value="CAP_euk"/>
    <property type="match status" value="1"/>
</dbReference>
<dbReference type="InterPro" id="IPR014044">
    <property type="entry name" value="CAP_dom"/>
</dbReference>
<evidence type="ECO:0000259" key="6">
    <source>
        <dbReference type="SMART" id="SM00198"/>
    </source>
</evidence>
<dbReference type="SUPFAM" id="SSF55797">
    <property type="entry name" value="PR-1-like"/>
    <property type="match status" value="1"/>
</dbReference>
<name>A0A9N9RK86_9DIPT</name>
<evidence type="ECO:0000313" key="8">
    <source>
        <dbReference type="Proteomes" id="UP001153620"/>
    </source>
</evidence>
<dbReference type="PIRSF" id="PIRSF038921">
    <property type="entry name" value="P14a"/>
    <property type="match status" value="1"/>
</dbReference>
<dbReference type="InterPro" id="IPR001283">
    <property type="entry name" value="CRISP-related"/>
</dbReference>
<evidence type="ECO:0000256" key="4">
    <source>
        <dbReference type="ARBA" id="ARBA00022729"/>
    </source>
</evidence>
<dbReference type="AlphaFoldDB" id="A0A9N9RK86"/>
<reference evidence="7" key="1">
    <citation type="submission" date="2022-01" db="EMBL/GenBank/DDBJ databases">
        <authorList>
            <person name="King R."/>
        </authorList>
    </citation>
    <scope>NUCLEOTIDE SEQUENCE</scope>
</reference>